<dbReference type="GO" id="GO:0006874">
    <property type="term" value="P:intracellular calcium ion homeostasis"/>
    <property type="evidence" value="ECO:0007669"/>
    <property type="project" value="TreeGrafter"/>
</dbReference>
<proteinExistence type="predicted"/>
<name>B6QFK8_TALMQ</name>
<evidence type="ECO:0000259" key="2">
    <source>
        <dbReference type="PROSITE" id="PS51391"/>
    </source>
</evidence>
<dbReference type="PANTHER" id="PTHR12323:SF0">
    <property type="entry name" value="CALCIUM HOMEOSTASIS ENDOPLASMIC RETICULUM PROTEIN"/>
    <property type="match status" value="1"/>
</dbReference>
<dbReference type="InterPro" id="IPR006569">
    <property type="entry name" value="CID_dom"/>
</dbReference>
<feature type="compositionally biased region" description="Pro residues" evidence="1">
    <location>
        <begin position="517"/>
        <end position="535"/>
    </location>
</feature>
<dbReference type="PROSITE" id="PS51391">
    <property type="entry name" value="CID"/>
    <property type="match status" value="1"/>
</dbReference>
<dbReference type="Pfam" id="PF04818">
    <property type="entry name" value="CID"/>
    <property type="match status" value="1"/>
</dbReference>
<feature type="compositionally biased region" description="Basic and acidic residues" evidence="1">
    <location>
        <begin position="356"/>
        <end position="384"/>
    </location>
</feature>
<feature type="compositionally biased region" description="Gly residues" evidence="1">
    <location>
        <begin position="538"/>
        <end position="557"/>
    </location>
</feature>
<feature type="compositionally biased region" description="Basic and acidic residues" evidence="1">
    <location>
        <begin position="391"/>
        <end position="400"/>
    </location>
</feature>
<feature type="region of interest" description="Disordered" evidence="1">
    <location>
        <begin position="487"/>
        <end position="557"/>
    </location>
</feature>
<feature type="compositionally biased region" description="Basic residues" evidence="1">
    <location>
        <begin position="338"/>
        <end position="350"/>
    </location>
</feature>
<accession>B6QFK8</accession>
<dbReference type="PhylomeDB" id="B6QFK8"/>
<dbReference type="PANTHER" id="PTHR12323">
    <property type="entry name" value="SR-RELATED CTD ASSOCIATED FACTOR 6"/>
    <property type="match status" value="1"/>
</dbReference>
<dbReference type="EMBL" id="DS995901">
    <property type="protein sequence ID" value="EEA24243.1"/>
    <property type="molecule type" value="Genomic_DNA"/>
</dbReference>
<dbReference type="InterPro" id="IPR008942">
    <property type="entry name" value="ENTH_VHS"/>
</dbReference>
<feature type="domain" description="CID" evidence="2">
    <location>
        <begin position="25"/>
        <end position="193"/>
    </location>
</feature>
<dbReference type="GO" id="GO:0048471">
    <property type="term" value="C:perinuclear region of cytoplasm"/>
    <property type="evidence" value="ECO:0007669"/>
    <property type="project" value="TreeGrafter"/>
</dbReference>
<feature type="compositionally biased region" description="Low complexity" evidence="1">
    <location>
        <begin position="502"/>
        <end position="516"/>
    </location>
</feature>
<keyword evidence="4" id="KW-1185">Reference proteome</keyword>
<feature type="compositionally biased region" description="Low complexity" evidence="1">
    <location>
        <begin position="407"/>
        <end position="417"/>
    </location>
</feature>
<sequence length="557" mass="61424">MAVHQLAIAKASFSASLLRPDPTSLSRDDITTFHALVDNALSHCSRINVQTCKEWLLRHVVPSSNRVGVLGKYLVALSTSYELASSKDQPVSSKAANTKPSGKRKRLHILYLLNDVLHHTKYHLNEGVGAFASFSSSLQPYIVELVGLAALYDRQKNPKHHRRLNQLLDAWHSHGYYATEYVNKLRELVKNADSVDAIKAAVGLSEGTTDIQPTGSKRDAPYIMPASHGDASTPFYDLPAGNFVPHIIPDSTTPIRPDIVKPLQFLAGPADQKLVGVLKKFFQDVDHIYGSIESALPENASLDVDELGQTVLRDDKTGDIIDADTYYGWSREFCQQMKKRKTKGTSRRSRSNSSGADERYRKRRYSDSVSRDDSRSRSRNPDRRRYSRSPSSDDSREVSRPRLGAQPRSRSNSYSPRPASPRPYPAFQQNNQLPPPPPPPPNVSNPPYAYSGAASFPPQFATNVPPAPPMNYSNAWPAHGLPAPGYPVGGQHTVPPGIANFPQQYQPPANQPAQYGQPPPYPMPQMPMGAFPPPWQGGYQGGHQGSHQGGYNQGGNR</sequence>
<feature type="region of interest" description="Disordered" evidence="1">
    <location>
        <begin position="338"/>
        <end position="450"/>
    </location>
</feature>
<dbReference type="Gene3D" id="1.25.40.90">
    <property type="match status" value="1"/>
</dbReference>
<gene>
    <name evidence="3" type="ORF">PMAA_082490</name>
</gene>
<dbReference type="STRING" id="441960.B6QFK8"/>
<organism evidence="3 4">
    <name type="scientific">Talaromyces marneffei (strain ATCC 18224 / CBS 334.59 / QM 7333)</name>
    <name type="common">Penicillium marneffei</name>
    <dbReference type="NCBI Taxonomy" id="441960"/>
    <lineage>
        <taxon>Eukaryota</taxon>
        <taxon>Fungi</taxon>
        <taxon>Dikarya</taxon>
        <taxon>Ascomycota</taxon>
        <taxon>Pezizomycotina</taxon>
        <taxon>Eurotiomycetes</taxon>
        <taxon>Eurotiomycetidae</taxon>
        <taxon>Eurotiales</taxon>
        <taxon>Trichocomaceae</taxon>
        <taxon>Talaromyces</taxon>
        <taxon>Talaromyces sect. Talaromyces</taxon>
    </lineage>
</organism>
<dbReference type="AlphaFoldDB" id="B6QFK8"/>
<feature type="compositionally biased region" description="Pro residues" evidence="1">
    <location>
        <begin position="433"/>
        <end position="444"/>
    </location>
</feature>
<protein>
    <recommendedName>
        <fullName evidence="2">CID domain-containing protein</fullName>
    </recommendedName>
</protein>
<evidence type="ECO:0000313" key="4">
    <source>
        <dbReference type="Proteomes" id="UP000001294"/>
    </source>
</evidence>
<evidence type="ECO:0000313" key="3">
    <source>
        <dbReference type="EMBL" id="EEA24243.1"/>
    </source>
</evidence>
<reference evidence="4" key="1">
    <citation type="journal article" date="2015" name="Genome Announc.">
        <title>Genome sequence of the AIDS-associated pathogen Penicillium marneffei (ATCC18224) and its near taxonomic relative Talaromyces stipitatus (ATCC10500).</title>
        <authorList>
            <person name="Nierman W.C."/>
            <person name="Fedorova-Abrams N.D."/>
            <person name="Andrianopoulos A."/>
        </authorList>
    </citation>
    <scope>NUCLEOTIDE SEQUENCE [LARGE SCALE GENOMIC DNA]</scope>
    <source>
        <strain evidence="4">ATCC 18224 / CBS 334.59 / QM 7333</strain>
    </source>
</reference>
<dbReference type="Proteomes" id="UP000001294">
    <property type="component" value="Unassembled WGS sequence"/>
</dbReference>
<dbReference type="OrthoDB" id="21470at2759"/>
<dbReference type="VEuPathDB" id="FungiDB:PMAA_082490"/>
<dbReference type="HOGENOM" id="CLU_021915_1_0_1"/>
<evidence type="ECO:0000256" key="1">
    <source>
        <dbReference type="SAM" id="MobiDB-lite"/>
    </source>
</evidence>